<evidence type="ECO:0000313" key="1">
    <source>
        <dbReference type="EMBL" id="ELZ84918.1"/>
    </source>
</evidence>
<reference evidence="1 2" key="1">
    <citation type="journal article" date="2014" name="PLoS Genet.">
        <title>Phylogenetically driven sequencing of extremely halophilic archaea reveals strategies for static and dynamic osmo-response.</title>
        <authorList>
            <person name="Becker E.A."/>
            <person name="Seitzer P.M."/>
            <person name="Tritt A."/>
            <person name="Larsen D."/>
            <person name="Krusor M."/>
            <person name="Yao A.I."/>
            <person name="Wu D."/>
            <person name="Madern D."/>
            <person name="Eisen J.A."/>
            <person name="Darling A.E."/>
            <person name="Facciotti M.T."/>
        </authorList>
    </citation>
    <scope>NUCLEOTIDE SEQUENCE [LARGE SCALE GENOMIC DNA]</scope>
    <source>
        <strain evidence="2">ATCC 33959 / DSM 4427 / JCM 8863 / NBRC 102184 / NCIMB 2188 / Ma 2.38</strain>
    </source>
</reference>
<keyword evidence="2" id="KW-1185">Reference proteome</keyword>
<protein>
    <submittedName>
        <fullName evidence="1">Uncharacterized protein</fullName>
    </submittedName>
</protein>
<gene>
    <name evidence="1" type="ORF">C454_02780</name>
</gene>
<organism evidence="1 2">
    <name type="scientific">Haloferax gibbonsii (strain ATCC 33959 / DSM 4427 / JCM 8863 / NBRC 102184 / NCIMB 2188 / Ma 2.38)</name>
    <dbReference type="NCBI Taxonomy" id="1227459"/>
    <lineage>
        <taxon>Archaea</taxon>
        <taxon>Methanobacteriati</taxon>
        <taxon>Methanobacteriota</taxon>
        <taxon>Stenosarchaea group</taxon>
        <taxon>Halobacteria</taxon>
        <taxon>Halobacteriales</taxon>
        <taxon>Haloferacaceae</taxon>
        <taxon>Haloferax</taxon>
    </lineage>
</organism>
<evidence type="ECO:0000313" key="2">
    <source>
        <dbReference type="Proteomes" id="UP000011571"/>
    </source>
</evidence>
<dbReference type="AlphaFoldDB" id="M0HMA9"/>
<accession>M0HMA9</accession>
<proteinExistence type="predicted"/>
<sequence>MGTVNEAVGITNGGDDDKRLIRIEPLEFDPLFLLWLLYKEWQDESFETGLTMVNISEVGLLGSNRDYFGKSAKITGSTDIFQSLPFIQGLLKAKFPNQVAGKFQVSGQTLTVDIQQSGRVHIKADEDIQKATKFERVLLGVQLVRELTELRQNWSDLPKEDKYPPPTFAVELYERGKEQDVTIEFQKKLVKNLLAKRKESLDDWDLEFS</sequence>
<comment type="caution">
    <text evidence="1">The sequence shown here is derived from an EMBL/GenBank/DDBJ whole genome shotgun (WGS) entry which is preliminary data.</text>
</comment>
<dbReference type="EMBL" id="AOLJ01000007">
    <property type="protein sequence ID" value="ELZ84918.1"/>
    <property type="molecule type" value="Genomic_DNA"/>
</dbReference>
<dbReference type="Proteomes" id="UP000011571">
    <property type="component" value="Unassembled WGS sequence"/>
</dbReference>
<name>M0HMA9_HALGM</name>